<dbReference type="PANTHER" id="PTHR23403">
    <property type="entry name" value="TREHALASE"/>
    <property type="match status" value="1"/>
</dbReference>
<name>A0AAE3QU70_9BACT</name>
<dbReference type="PANTHER" id="PTHR23403:SF1">
    <property type="entry name" value="TREHALASE"/>
    <property type="match status" value="1"/>
</dbReference>
<dbReference type="Proteomes" id="UP001241110">
    <property type="component" value="Unassembled WGS sequence"/>
</dbReference>
<reference evidence="3" key="1">
    <citation type="submission" date="2023-05" db="EMBL/GenBank/DDBJ databases">
        <authorList>
            <person name="Zhang X."/>
        </authorList>
    </citation>
    <scope>NUCLEOTIDE SEQUENCE</scope>
    <source>
        <strain evidence="3">YF14B1</strain>
    </source>
</reference>
<accession>A0AAE3QU70</accession>
<dbReference type="GO" id="GO:0005993">
    <property type="term" value="P:trehalose catabolic process"/>
    <property type="evidence" value="ECO:0007669"/>
    <property type="project" value="TreeGrafter"/>
</dbReference>
<comment type="caution">
    <text evidence="3">The sequence shown here is derived from an EMBL/GenBank/DDBJ whole genome shotgun (WGS) entry which is preliminary data.</text>
</comment>
<dbReference type="InterPro" id="IPR008928">
    <property type="entry name" value="6-hairpin_glycosidase_sf"/>
</dbReference>
<evidence type="ECO:0000313" key="4">
    <source>
        <dbReference type="Proteomes" id="UP001241110"/>
    </source>
</evidence>
<dbReference type="AlphaFoldDB" id="A0AAE3QU70"/>
<evidence type="ECO:0000256" key="2">
    <source>
        <dbReference type="ARBA" id="ARBA00023295"/>
    </source>
</evidence>
<organism evidence="3 4">
    <name type="scientific">Xanthocytophaga flava</name>
    <dbReference type="NCBI Taxonomy" id="3048013"/>
    <lineage>
        <taxon>Bacteria</taxon>
        <taxon>Pseudomonadati</taxon>
        <taxon>Bacteroidota</taxon>
        <taxon>Cytophagia</taxon>
        <taxon>Cytophagales</taxon>
        <taxon>Rhodocytophagaceae</taxon>
        <taxon>Xanthocytophaga</taxon>
    </lineage>
</organism>
<dbReference type="InterPro" id="IPR012341">
    <property type="entry name" value="6hp_glycosidase-like_sf"/>
</dbReference>
<dbReference type="InterPro" id="IPR001661">
    <property type="entry name" value="Glyco_hydro_37"/>
</dbReference>
<sequence length="527" mass="60040">MLLIALNQQAIGQNVAGYQDFFKTVQLAAIFPDSKTFPDCTPKYPLAEIVKKYQKQHTLPDFGLKEFVLANYTLPKSYSSDFTSDTSKSATEHIISLWDVLTRKPEKHIPGSSLVNLPYQYVVPGGRFGEIYYWDSYFTMLGLEASGRTDLVQHMIDNFAFLIDTIGFIPNGNRTYYLTRSQPPFFALMVGILANTKGDETYSKYLPQLEKEYAFWMSGTEKLGKQSGAFRRVVRMQGGEILNRYWDDSATPRPEAYKEDVATADAILKNSTIPMPKKASKASQQFIIDQKRAVIYRHLRAAAESGWDFCNRWFKDGNSMETIHTTDIIPVDLNALMYNLEMTISKAYTLKGNAQKAKSYQDAAERRKQAVLMYCWDKKAQYFTDYDFIARQTTQTFSLAGMYPFFVHMNIGTPATVAQRIEKDFLRDGGVLTTLTNTGQQWDAPNGWAPLQWITYKGLKDNGYSELADKIKNRWISNNVRVYKQTGKMVEKYNVTDITLKAGGGEYPVQDGFGWSNGVLLRLLKEK</sequence>
<dbReference type="InterPro" id="IPR018232">
    <property type="entry name" value="Glyco_hydro_37_CS"/>
</dbReference>
<dbReference type="EMBL" id="JASJOS010000011">
    <property type="protein sequence ID" value="MDJ1483448.1"/>
    <property type="molecule type" value="Genomic_DNA"/>
</dbReference>
<dbReference type="Gene3D" id="1.50.10.10">
    <property type="match status" value="1"/>
</dbReference>
<dbReference type="PRINTS" id="PR00744">
    <property type="entry name" value="GLHYDRLASE37"/>
</dbReference>
<dbReference type="PROSITE" id="PS00928">
    <property type="entry name" value="TREHALASE_2"/>
    <property type="match status" value="1"/>
</dbReference>
<protein>
    <submittedName>
        <fullName evidence="3">Alpha,alpha-trehalase TreF</fullName>
    </submittedName>
</protein>
<keyword evidence="1" id="KW-0378">Hydrolase</keyword>
<evidence type="ECO:0000256" key="1">
    <source>
        <dbReference type="ARBA" id="ARBA00022801"/>
    </source>
</evidence>
<dbReference type="Pfam" id="PF01204">
    <property type="entry name" value="Trehalase"/>
    <property type="match status" value="1"/>
</dbReference>
<dbReference type="PROSITE" id="PS00927">
    <property type="entry name" value="TREHALASE_1"/>
    <property type="match status" value="1"/>
</dbReference>
<gene>
    <name evidence="3" type="primary">treF</name>
    <name evidence="3" type="ORF">QNI16_23310</name>
</gene>
<dbReference type="SUPFAM" id="SSF48208">
    <property type="entry name" value="Six-hairpin glycosidases"/>
    <property type="match status" value="1"/>
</dbReference>
<dbReference type="GO" id="GO:0004555">
    <property type="term" value="F:alpha,alpha-trehalase activity"/>
    <property type="evidence" value="ECO:0007669"/>
    <property type="project" value="InterPro"/>
</dbReference>
<evidence type="ECO:0000313" key="3">
    <source>
        <dbReference type="EMBL" id="MDJ1483448.1"/>
    </source>
</evidence>
<keyword evidence="2" id="KW-0326">Glycosidase</keyword>
<dbReference type="NCBIfam" id="NF009773">
    <property type="entry name" value="PRK13270.1"/>
    <property type="match status" value="1"/>
</dbReference>
<proteinExistence type="predicted"/>